<evidence type="ECO:0000256" key="6">
    <source>
        <dbReference type="SAM" id="Phobius"/>
    </source>
</evidence>
<feature type="transmembrane region" description="Helical" evidence="6">
    <location>
        <begin position="12"/>
        <end position="33"/>
    </location>
</feature>
<dbReference type="GO" id="GO:0016020">
    <property type="term" value="C:membrane"/>
    <property type="evidence" value="ECO:0007669"/>
    <property type="project" value="UniProtKB-SubCell"/>
</dbReference>
<evidence type="ECO:0008006" key="9">
    <source>
        <dbReference type="Google" id="ProtNLM"/>
    </source>
</evidence>
<evidence type="ECO:0000256" key="5">
    <source>
        <dbReference type="SAM" id="MobiDB-lite"/>
    </source>
</evidence>
<feature type="region of interest" description="Disordered" evidence="5">
    <location>
        <begin position="522"/>
        <end position="547"/>
    </location>
</feature>
<dbReference type="EMBL" id="BCLY01000001">
    <property type="protein sequence ID" value="GAQ03838.1"/>
    <property type="molecule type" value="Genomic_DNA"/>
</dbReference>
<evidence type="ECO:0000256" key="3">
    <source>
        <dbReference type="ARBA" id="ARBA00022989"/>
    </source>
</evidence>
<feature type="compositionally biased region" description="Polar residues" evidence="5">
    <location>
        <begin position="477"/>
        <end position="497"/>
    </location>
</feature>
<dbReference type="AlphaFoldDB" id="A0AAN4PCZ1"/>
<sequence>MGNLGDLSPQGSVAVGVIVGLISTSLQAIGLTLQRKSHLLEDEKHPYDIRRPPYKRRRWQLGMLMFVVSNIVGSTIQITTLPLPVLSTLQASGLVFNTIFATLVLGEAFTRYSLIGEPAHSLDQLLELLQRRNFVLWMVGTAVIVLVILLVSKSLKLLASPHRLRHTTKSAVELLVRTIVDRVNQFNRWQSWAILLGMISLALTQLYFLHRGLKLCSTSILYPFVFCIYNIIAILDGLLYFRQLSQLAGFHAGLIALGTVVLLSGVLCLSWRLEVVDSHASVTVVGPSQTGLGPGMAVLEENPHSPREVGGEDEELHIGERQPLLQASHPPHGLPHRRTPSLPLVSSIPQQTPTADIDPASIWAELDDSDYEYTGTGPFWQARPRSSTLRESVLRGPRHSTIGAVGQHAWTNRRNTPLVYEGHHQRRTSIPGPDNRQSLQKRSTYFGPFPGNHSSRSIGYGTSGESERERGREGSNPLISSSSGREPLQFSATSSSDGPLAGSRNALTQAWKSSLRYLSRWTRHRPRTGSDSHDSLLDSSHSPSHDG</sequence>
<gene>
    <name evidence="7" type="ORF">ALT_1159</name>
</gene>
<keyword evidence="3 6" id="KW-1133">Transmembrane helix</keyword>
<evidence type="ECO:0000256" key="2">
    <source>
        <dbReference type="ARBA" id="ARBA00022692"/>
    </source>
</evidence>
<keyword evidence="4 6" id="KW-0472">Membrane</keyword>
<feature type="transmembrane region" description="Helical" evidence="6">
    <location>
        <begin position="134"/>
        <end position="152"/>
    </location>
</feature>
<organism evidence="7 8">
    <name type="scientific">Aspergillus lentulus</name>
    <dbReference type="NCBI Taxonomy" id="293939"/>
    <lineage>
        <taxon>Eukaryota</taxon>
        <taxon>Fungi</taxon>
        <taxon>Dikarya</taxon>
        <taxon>Ascomycota</taxon>
        <taxon>Pezizomycotina</taxon>
        <taxon>Eurotiomycetes</taxon>
        <taxon>Eurotiomycetidae</taxon>
        <taxon>Eurotiales</taxon>
        <taxon>Aspergillaceae</taxon>
        <taxon>Aspergillus</taxon>
        <taxon>Aspergillus subgen. Fumigati</taxon>
    </lineage>
</organism>
<keyword evidence="2 6" id="KW-0812">Transmembrane</keyword>
<dbReference type="InterPro" id="IPR008521">
    <property type="entry name" value="Mg_trans_NIPA"/>
</dbReference>
<proteinExistence type="predicted"/>
<dbReference type="Proteomes" id="UP000051487">
    <property type="component" value="Unassembled WGS sequence"/>
</dbReference>
<feature type="compositionally biased region" description="Low complexity" evidence="5">
    <location>
        <begin position="537"/>
        <end position="547"/>
    </location>
</feature>
<evidence type="ECO:0000256" key="1">
    <source>
        <dbReference type="ARBA" id="ARBA00004141"/>
    </source>
</evidence>
<dbReference type="PANTHER" id="PTHR12570">
    <property type="match status" value="1"/>
</dbReference>
<dbReference type="Pfam" id="PF05653">
    <property type="entry name" value="Mg_trans_NIPA"/>
    <property type="match status" value="1"/>
</dbReference>
<feature type="region of interest" description="Disordered" evidence="5">
    <location>
        <begin position="422"/>
        <end position="505"/>
    </location>
</feature>
<name>A0AAN4PCZ1_ASPLE</name>
<feature type="transmembrane region" description="Helical" evidence="6">
    <location>
        <begin position="220"/>
        <end position="241"/>
    </location>
</feature>
<dbReference type="GO" id="GO:0015095">
    <property type="term" value="F:magnesium ion transmembrane transporter activity"/>
    <property type="evidence" value="ECO:0007669"/>
    <property type="project" value="InterPro"/>
</dbReference>
<accession>A0AAN4PCZ1</accession>
<feature type="transmembrane region" description="Helical" evidence="6">
    <location>
        <begin position="91"/>
        <end position="114"/>
    </location>
</feature>
<feature type="transmembrane region" description="Helical" evidence="6">
    <location>
        <begin position="189"/>
        <end position="208"/>
    </location>
</feature>
<evidence type="ECO:0000256" key="4">
    <source>
        <dbReference type="ARBA" id="ARBA00023136"/>
    </source>
</evidence>
<evidence type="ECO:0000313" key="7">
    <source>
        <dbReference type="EMBL" id="GAQ03838.1"/>
    </source>
</evidence>
<protein>
    <recommendedName>
        <fullName evidence="9">Magnesium transporter NIPA8</fullName>
    </recommendedName>
</protein>
<feature type="transmembrane region" description="Helical" evidence="6">
    <location>
        <begin position="247"/>
        <end position="269"/>
    </location>
</feature>
<dbReference type="PANTHER" id="PTHR12570:SF86">
    <property type="entry name" value="ADR321CP"/>
    <property type="match status" value="1"/>
</dbReference>
<reference evidence="7 8" key="1">
    <citation type="submission" date="2015-11" db="EMBL/GenBank/DDBJ databases">
        <title>Aspergillus lentulus strain IFM 54703T.</title>
        <authorList>
            <person name="Kusuya Y."/>
            <person name="Sakai K."/>
            <person name="Kamei K."/>
            <person name="Takahashi H."/>
            <person name="Yaguchi T."/>
        </authorList>
    </citation>
    <scope>NUCLEOTIDE SEQUENCE [LARGE SCALE GENOMIC DNA]</scope>
    <source>
        <strain evidence="7 8">IFM 54703</strain>
    </source>
</reference>
<comment type="caution">
    <text evidence="7">The sequence shown here is derived from an EMBL/GenBank/DDBJ whole genome shotgun (WGS) entry which is preliminary data.</text>
</comment>
<comment type="subcellular location">
    <subcellularLocation>
        <location evidence="1">Membrane</location>
        <topology evidence="1">Multi-pass membrane protein</topology>
    </subcellularLocation>
</comment>
<feature type="transmembrane region" description="Helical" evidence="6">
    <location>
        <begin position="59"/>
        <end position="79"/>
    </location>
</feature>
<evidence type="ECO:0000313" key="8">
    <source>
        <dbReference type="Proteomes" id="UP000051487"/>
    </source>
</evidence>